<feature type="modified residue" description="4-aspartylphosphate" evidence="2">
    <location>
        <position position="79"/>
    </location>
</feature>
<keyword evidence="7" id="KW-1185">Reference proteome</keyword>
<dbReference type="PROSITE" id="PS50110">
    <property type="entry name" value="RESPONSE_REGULATORY"/>
    <property type="match status" value="1"/>
</dbReference>
<comment type="caution">
    <text evidence="6">The sequence shown here is derived from an EMBL/GenBank/DDBJ whole genome shotgun (WGS) entry which is preliminary data.</text>
</comment>
<evidence type="ECO:0000313" key="7">
    <source>
        <dbReference type="Proteomes" id="UP000051927"/>
    </source>
</evidence>
<evidence type="ECO:0000313" key="6">
    <source>
        <dbReference type="EMBL" id="KRO02347.1"/>
    </source>
</evidence>
<dbReference type="InterPro" id="IPR011006">
    <property type="entry name" value="CheY-like_superfamily"/>
</dbReference>
<evidence type="ECO:0000256" key="1">
    <source>
        <dbReference type="ARBA" id="ARBA00023125"/>
    </source>
</evidence>
<proteinExistence type="predicted"/>
<dbReference type="Pfam" id="PF00486">
    <property type="entry name" value="Trans_reg_C"/>
    <property type="match status" value="1"/>
</dbReference>
<evidence type="ECO:0000259" key="4">
    <source>
        <dbReference type="PROSITE" id="PS50110"/>
    </source>
</evidence>
<feature type="domain" description="Response regulatory" evidence="4">
    <location>
        <begin position="30"/>
        <end position="144"/>
    </location>
</feature>
<evidence type="ECO:0000256" key="3">
    <source>
        <dbReference type="PROSITE-ProRule" id="PRU01091"/>
    </source>
</evidence>
<dbReference type="InterPro" id="IPR039420">
    <property type="entry name" value="WalR-like"/>
</dbReference>
<accession>A0ABR5Q079</accession>
<dbReference type="SMART" id="SM00448">
    <property type="entry name" value="REC"/>
    <property type="match status" value="1"/>
</dbReference>
<dbReference type="Gene3D" id="6.10.250.690">
    <property type="match status" value="1"/>
</dbReference>
<dbReference type="SUPFAM" id="SSF52172">
    <property type="entry name" value="CheY-like"/>
    <property type="match status" value="1"/>
</dbReference>
<organism evidence="6 7">
    <name type="scientific">Lancefieldella rimae</name>
    <dbReference type="NCBI Taxonomy" id="1383"/>
    <lineage>
        <taxon>Bacteria</taxon>
        <taxon>Bacillati</taxon>
        <taxon>Actinomycetota</taxon>
        <taxon>Coriobacteriia</taxon>
        <taxon>Coriobacteriales</taxon>
        <taxon>Atopobiaceae</taxon>
        <taxon>Lancefieldella</taxon>
    </lineage>
</organism>
<dbReference type="SMART" id="SM00862">
    <property type="entry name" value="Trans_reg_C"/>
    <property type="match status" value="1"/>
</dbReference>
<dbReference type="PROSITE" id="PS51755">
    <property type="entry name" value="OMPR_PHOB"/>
    <property type="match status" value="1"/>
</dbReference>
<dbReference type="PANTHER" id="PTHR48111:SF36">
    <property type="entry name" value="TRANSCRIPTIONAL REGULATORY PROTEIN CUTR"/>
    <property type="match status" value="1"/>
</dbReference>
<dbReference type="InterPro" id="IPR001867">
    <property type="entry name" value="OmpR/PhoB-type_DNA-bd"/>
</dbReference>
<feature type="domain" description="OmpR/PhoB-type" evidence="5">
    <location>
        <begin position="152"/>
        <end position="250"/>
    </location>
</feature>
<dbReference type="CDD" id="cd00383">
    <property type="entry name" value="trans_reg_C"/>
    <property type="match status" value="1"/>
</dbReference>
<sequence>MSAAAWLSRPWYGCGKAAAQIMRAWREDLKILVVEDERELLTSIGEGLEIDGYYVDLIDNGTEALEMAQIEQYDLILLDLNLPGVDGLDLLRTLRREHSETKVLILSARSSVADRIVGLDAGADDYLVKPFAFGELEARIRNLLRREYTHGETSLVSGELRLDTASRQVFAKDSEVNLTKKETAILEYLMRRAGTVVSSEELLSHAWDSNVDPFSNSVRVHIFSVRKKLREVLGYDPISNKVGEGYYLKEDSDDKDE</sequence>
<evidence type="ECO:0000259" key="5">
    <source>
        <dbReference type="PROSITE" id="PS51755"/>
    </source>
</evidence>
<reference evidence="6 7" key="1">
    <citation type="journal article" date="2015" name="Genome Announc.">
        <title>Expanding the biotechnology potential of lactobacilli through comparative genomics of 213 strains and associated genera.</title>
        <authorList>
            <person name="Sun Z."/>
            <person name="Harris H.M."/>
            <person name="McCann A."/>
            <person name="Guo C."/>
            <person name="Argimon S."/>
            <person name="Zhang W."/>
            <person name="Yang X."/>
            <person name="Jeffery I.B."/>
            <person name="Cooney J.C."/>
            <person name="Kagawa T.F."/>
            <person name="Liu W."/>
            <person name="Song Y."/>
            <person name="Salvetti E."/>
            <person name="Wrobel A."/>
            <person name="Rasinkangas P."/>
            <person name="Parkhill J."/>
            <person name="Rea M.C."/>
            <person name="O'Sullivan O."/>
            <person name="Ritari J."/>
            <person name="Douillard F.P."/>
            <person name="Paul Ross R."/>
            <person name="Yang R."/>
            <person name="Briner A.E."/>
            <person name="Felis G.E."/>
            <person name="de Vos W.M."/>
            <person name="Barrangou R."/>
            <person name="Klaenhammer T.R."/>
            <person name="Caufield P.W."/>
            <person name="Cui Y."/>
            <person name="Zhang H."/>
            <person name="O'Toole P.W."/>
        </authorList>
    </citation>
    <scope>NUCLEOTIDE SEQUENCE [LARGE SCALE GENOMIC DNA]</scope>
    <source>
        <strain evidence="6 7">DSM 7090</strain>
    </source>
</reference>
<dbReference type="GO" id="GO:0003677">
    <property type="term" value="F:DNA binding"/>
    <property type="evidence" value="ECO:0007669"/>
    <property type="project" value="UniProtKB-KW"/>
</dbReference>
<dbReference type="InterPro" id="IPR001789">
    <property type="entry name" value="Sig_transdc_resp-reg_receiver"/>
</dbReference>
<dbReference type="Pfam" id="PF00072">
    <property type="entry name" value="Response_reg"/>
    <property type="match status" value="1"/>
</dbReference>
<dbReference type="InterPro" id="IPR036388">
    <property type="entry name" value="WH-like_DNA-bd_sf"/>
</dbReference>
<gene>
    <name evidence="6" type="ORF">IV60_GL000779</name>
</gene>
<dbReference type="Proteomes" id="UP000051927">
    <property type="component" value="Unassembled WGS sequence"/>
</dbReference>
<feature type="DNA-binding region" description="OmpR/PhoB-type" evidence="3">
    <location>
        <begin position="152"/>
        <end position="250"/>
    </location>
</feature>
<evidence type="ECO:0000256" key="2">
    <source>
        <dbReference type="PROSITE-ProRule" id="PRU00169"/>
    </source>
</evidence>
<dbReference type="EMBL" id="JQCP01000002">
    <property type="protein sequence ID" value="KRO02347.1"/>
    <property type="molecule type" value="Genomic_DNA"/>
</dbReference>
<name>A0ABR5Q079_9ACTN</name>
<dbReference type="PANTHER" id="PTHR48111">
    <property type="entry name" value="REGULATOR OF RPOS"/>
    <property type="match status" value="1"/>
</dbReference>
<protein>
    <submittedName>
        <fullName evidence="6">DNA-binding response regulator</fullName>
    </submittedName>
</protein>
<keyword evidence="1 3" id="KW-0238">DNA-binding</keyword>
<dbReference type="Gene3D" id="3.40.50.2300">
    <property type="match status" value="1"/>
</dbReference>
<dbReference type="Gene3D" id="1.10.10.10">
    <property type="entry name" value="Winged helix-like DNA-binding domain superfamily/Winged helix DNA-binding domain"/>
    <property type="match status" value="1"/>
</dbReference>
<keyword evidence="2" id="KW-0597">Phosphoprotein</keyword>